<feature type="region of interest" description="Disordered" evidence="1">
    <location>
        <begin position="1"/>
        <end position="34"/>
    </location>
</feature>
<dbReference type="OrthoDB" id="10042665at2759"/>
<dbReference type="Gene3D" id="3.40.50.300">
    <property type="entry name" value="P-loop containing nucleotide triphosphate hydrolases"/>
    <property type="match status" value="1"/>
</dbReference>
<sequence length="621" mass="71418">MSDIGSVDSDSSGTLPSGSRNQIDELDNPTTEEFNSFGRDCELHIYERRYDTRGEAVMLRIGATSKVRLPQNKSHRAALVLKRIIKEVLHEIIGNHADVRFDTESPTTIDEPAECLFHHRKKIRSYTDNSDDSLIRDHLRLLLQYVEKSLCLEIRYHEEALEKGPQECSTDLHNLWIFFKPGDLIYENINGTEIVSRLQSIHPEYDDIGSKEITSWNICSERIQYTGSEFGYTERDIEVDKFHGRKLVRKLSAFPLEFHPEKDRIKNQLIQRGRKYMSLRGIKHCFYNDREKSKRREGIMLDRKAFMLNAHFCGDSLNLSKSTFRDDSDSLLKLTDSEYLIFENKLCGYGLISKDWSMFDVLHIQEVKYEEDSFDRLVIADDNRKLISALVASHGNELDDFDDHITGKGRGLVFLLHGPPGVGKTFTAESIAESSRRPLFSMNSGDLVGFQNVELKLSMALSLATTWRAIVLLDEADVFLQARDFASIDRNSLVSVLLRVLEYFEGIIFLTTNRVRAIDTAVLSRVHLAITYPQLQTNARCQLWKDWITKVCSNNAPSWLDQECLDRLSSKEINGRDIKNVMRTAYILARHERRDVMASDIYKVLEMKAQFAVDFSETVLS</sequence>
<feature type="domain" description="AAA+ ATPase" evidence="2">
    <location>
        <begin position="410"/>
        <end position="534"/>
    </location>
</feature>
<feature type="compositionally biased region" description="Low complexity" evidence="1">
    <location>
        <begin position="1"/>
        <end position="13"/>
    </location>
</feature>
<dbReference type="AlphaFoldDB" id="A0A084AL29"/>
<name>A0A084AL29_STACB</name>
<dbReference type="PANTHER" id="PTHR46411:SF3">
    <property type="entry name" value="AAA+ ATPASE DOMAIN-CONTAINING PROTEIN"/>
    <property type="match status" value="1"/>
</dbReference>
<dbReference type="InterPro" id="IPR054289">
    <property type="entry name" value="DUF7025"/>
</dbReference>
<dbReference type="SMART" id="SM00382">
    <property type="entry name" value="AAA"/>
    <property type="match status" value="1"/>
</dbReference>
<dbReference type="InterPro" id="IPR003593">
    <property type="entry name" value="AAA+_ATPase"/>
</dbReference>
<gene>
    <name evidence="3" type="ORF">S7711_06916</name>
</gene>
<dbReference type="GO" id="GO:0016887">
    <property type="term" value="F:ATP hydrolysis activity"/>
    <property type="evidence" value="ECO:0007669"/>
    <property type="project" value="InterPro"/>
</dbReference>
<reference evidence="3 4" key="1">
    <citation type="journal article" date="2014" name="BMC Genomics">
        <title>Comparative genome sequencing reveals chemotype-specific gene clusters in the toxigenic black mold Stachybotrys.</title>
        <authorList>
            <person name="Semeiks J."/>
            <person name="Borek D."/>
            <person name="Otwinowski Z."/>
            <person name="Grishin N.V."/>
        </authorList>
    </citation>
    <scope>NUCLEOTIDE SEQUENCE [LARGE SCALE GENOMIC DNA]</scope>
    <source>
        <strain evidence="4">CBS 109288 / IBT 7711</strain>
    </source>
</reference>
<dbReference type="CDD" id="cd19481">
    <property type="entry name" value="RecA-like_protease"/>
    <property type="match status" value="1"/>
</dbReference>
<accession>A0A084AL29</accession>
<dbReference type="Pfam" id="PF00004">
    <property type="entry name" value="AAA"/>
    <property type="match status" value="1"/>
</dbReference>
<keyword evidence="4" id="KW-1185">Reference proteome</keyword>
<dbReference type="EMBL" id="KL648676">
    <property type="protein sequence ID" value="KEY66008.1"/>
    <property type="molecule type" value="Genomic_DNA"/>
</dbReference>
<dbReference type="SUPFAM" id="SSF52540">
    <property type="entry name" value="P-loop containing nucleoside triphosphate hydrolases"/>
    <property type="match status" value="1"/>
</dbReference>
<evidence type="ECO:0000313" key="3">
    <source>
        <dbReference type="EMBL" id="KEY66008.1"/>
    </source>
</evidence>
<protein>
    <recommendedName>
        <fullName evidence="2">AAA+ ATPase domain-containing protein</fullName>
    </recommendedName>
</protein>
<dbReference type="InterPro" id="IPR003959">
    <property type="entry name" value="ATPase_AAA_core"/>
</dbReference>
<proteinExistence type="predicted"/>
<evidence type="ECO:0000256" key="1">
    <source>
        <dbReference type="SAM" id="MobiDB-lite"/>
    </source>
</evidence>
<dbReference type="Pfam" id="PF22942">
    <property type="entry name" value="DUF7025"/>
    <property type="match status" value="1"/>
</dbReference>
<dbReference type="Proteomes" id="UP000028045">
    <property type="component" value="Unassembled WGS sequence"/>
</dbReference>
<evidence type="ECO:0000259" key="2">
    <source>
        <dbReference type="SMART" id="SM00382"/>
    </source>
</evidence>
<dbReference type="GO" id="GO:0005524">
    <property type="term" value="F:ATP binding"/>
    <property type="evidence" value="ECO:0007669"/>
    <property type="project" value="InterPro"/>
</dbReference>
<organism evidence="3 4">
    <name type="scientific">Stachybotrys chartarum (strain CBS 109288 / IBT 7711)</name>
    <name type="common">Toxic black mold</name>
    <name type="synonym">Stilbospora chartarum</name>
    <dbReference type="NCBI Taxonomy" id="1280523"/>
    <lineage>
        <taxon>Eukaryota</taxon>
        <taxon>Fungi</taxon>
        <taxon>Dikarya</taxon>
        <taxon>Ascomycota</taxon>
        <taxon>Pezizomycotina</taxon>
        <taxon>Sordariomycetes</taxon>
        <taxon>Hypocreomycetidae</taxon>
        <taxon>Hypocreales</taxon>
        <taxon>Stachybotryaceae</taxon>
        <taxon>Stachybotrys</taxon>
    </lineage>
</organism>
<dbReference type="HOGENOM" id="CLU_004471_6_3_1"/>
<dbReference type="PANTHER" id="PTHR46411">
    <property type="entry name" value="FAMILY ATPASE, PUTATIVE-RELATED"/>
    <property type="match status" value="1"/>
</dbReference>
<dbReference type="InterPro" id="IPR027417">
    <property type="entry name" value="P-loop_NTPase"/>
</dbReference>
<evidence type="ECO:0000313" key="4">
    <source>
        <dbReference type="Proteomes" id="UP000028045"/>
    </source>
</evidence>